<accession>A0A482PJ95</accession>
<sequence>MELDASNIISRGDRKIDNLPFGSVPLIRVTPIAESEIEHLDQSDEWASSAATRALMERQIET</sequence>
<evidence type="ECO:0000313" key="1">
    <source>
        <dbReference type="EMBL" id="QBY27796.1"/>
    </source>
</evidence>
<organism evidence="1">
    <name type="scientific">Citrobacter rodentium</name>
    <dbReference type="NCBI Taxonomy" id="67825"/>
    <lineage>
        <taxon>Bacteria</taxon>
        <taxon>Pseudomonadati</taxon>
        <taxon>Pseudomonadota</taxon>
        <taxon>Gammaproteobacteria</taxon>
        <taxon>Enterobacterales</taxon>
        <taxon>Enterobacteriaceae</taxon>
        <taxon>Citrobacter</taxon>
    </lineage>
</organism>
<protein>
    <submittedName>
        <fullName evidence="1">Uncharacterized protein</fullName>
    </submittedName>
</protein>
<dbReference type="EMBL" id="CP038008">
    <property type="protein sequence ID" value="QBY27796.1"/>
    <property type="molecule type" value="Genomic_DNA"/>
</dbReference>
<name>A0A482PJ95_CITRO</name>
<gene>
    <name evidence="1" type="ORF">E2R62_02415</name>
</gene>
<proteinExistence type="predicted"/>
<reference evidence="1" key="1">
    <citation type="submission" date="2019-03" db="EMBL/GenBank/DDBJ databases">
        <title>Complete genome sequence of enteropathogenic Citrobacter rodentium strain DBS100.</title>
        <authorList>
            <person name="Popov G."/>
            <person name="Fiebig A."/>
            <person name="Shideler S."/>
            <person name="Coombes B."/>
            <person name="Savchenko A."/>
        </authorList>
    </citation>
    <scope>NUCLEOTIDE SEQUENCE</scope>
    <source>
        <strain evidence="1">DBS100</strain>
    </source>
</reference>
<dbReference type="AlphaFoldDB" id="A0A482PJ95"/>